<keyword evidence="2" id="KW-1185">Reference proteome</keyword>
<evidence type="ECO:0000313" key="2">
    <source>
        <dbReference type="Proteomes" id="UP000197679"/>
    </source>
</evidence>
<dbReference type="GeneID" id="33314352"/>
<organism evidence="1 2">
    <name type="scientific">Candidatus Mancarchaeum acidiphilum</name>
    <dbReference type="NCBI Taxonomy" id="1920749"/>
    <lineage>
        <taxon>Archaea</taxon>
        <taxon>Candidatus Micrarchaeota</taxon>
        <taxon>Candidatus Mancarchaeum</taxon>
    </lineage>
</organism>
<dbReference type="InterPro" id="IPR001920">
    <property type="entry name" value="Asp/Glu_race"/>
</dbReference>
<reference evidence="1 2" key="1">
    <citation type="journal article" date="2017" name="Nat. Commun.">
        <title>'ARMAN' archaea depend on association with euryarchaeal host in culture and in situ.</title>
        <authorList>
            <person name="Golyshina O."/>
            <person name="Toshchakov S."/>
            <person name="Makarova K."/>
            <person name="Gavrilov S."/>
            <person name="Korzhenkov A."/>
            <person name="La Cono V."/>
            <person name="Arcadi E."/>
            <person name="Nechitaylo T."/>
            <person name="Ferrer M."/>
            <person name="Kublanov I."/>
            <person name="Wolf Y."/>
            <person name="Yakimov M."/>
            <person name="Golyshin P."/>
            <person name="Slesarev A."/>
            <person name="Kozyavkin S."/>
        </authorList>
    </citation>
    <scope>NUCLEOTIDE SEQUENCE [LARGE SCALE GENOMIC DNA]</scope>
    <source>
        <strain evidence="1 2">Mia14</strain>
    </source>
</reference>
<dbReference type="Proteomes" id="UP000197679">
    <property type="component" value="Chromosome"/>
</dbReference>
<accession>A0A218NNT4</accession>
<dbReference type="KEGG" id="marh:Mia14_0803"/>
<dbReference type="AlphaFoldDB" id="A0A218NNT4"/>
<dbReference type="Gene3D" id="3.40.50.1860">
    <property type="match status" value="2"/>
</dbReference>
<dbReference type="PANTHER" id="PTHR40267">
    <property type="entry name" value="BLR3294 PROTEIN"/>
    <property type="match status" value="1"/>
</dbReference>
<dbReference type="OrthoDB" id="41425at2157"/>
<dbReference type="RefSeq" id="WP_088820360.1">
    <property type="nucleotide sequence ID" value="NZ_CP019964.1"/>
</dbReference>
<dbReference type="InterPro" id="IPR026286">
    <property type="entry name" value="MaiA/AMDase"/>
</dbReference>
<evidence type="ECO:0000313" key="1">
    <source>
        <dbReference type="EMBL" id="ASI14096.1"/>
    </source>
</evidence>
<sequence length="221" mass="24968">MPRSKGRIGLIVPANNAAIEYDFWKMVPEGVTVHSTRMPSVKGDEPYNAQEISKFKSDLQSAISLIDKVSDLIVYGRTYGSRYHSGIINLSNKKIILPEEEVIKKLKSNNAKSIYMISPYNKRRTIDTIRFFEYRSIRVSKYVYMDKKSGVEISDTKTADLYGLVKGALESSDNFDAVYIASTALSTYGMKRYIDSSESKLILTENITAFESALRLLDNVD</sequence>
<protein>
    <submittedName>
        <fullName evidence="1">Arylmalonate decarboxylase non-catalytic subunit</fullName>
    </submittedName>
</protein>
<gene>
    <name evidence="1" type="ORF">Mia14_0803</name>
</gene>
<name>A0A218NNT4_9ARCH</name>
<dbReference type="EMBL" id="CP019964">
    <property type="protein sequence ID" value="ASI14096.1"/>
    <property type="molecule type" value="Genomic_DNA"/>
</dbReference>
<proteinExistence type="predicted"/>
<dbReference type="PANTHER" id="PTHR40267:SF1">
    <property type="entry name" value="BLR3294 PROTEIN"/>
    <property type="match status" value="1"/>
</dbReference>
<dbReference type="GO" id="GO:0016855">
    <property type="term" value="F:racemase and epimerase activity, acting on amino acids and derivatives"/>
    <property type="evidence" value="ECO:0007669"/>
    <property type="project" value="InterPro"/>
</dbReference>